<proteinExistence type="predicted"/>
<evidence type="ECO:0000313" key="2">
    <source>
        <dbReference type="Proteomes" id="UP001164746"/>
    </source>
</evidence>
<dbReference type="Proteomes" id="UP001164746">
    <property type="component" value="Chromosome 14"/>
</dbReference>
<evidence type="ECO:0000313" key="1">
    <source>
        <dbReference type="EMBL" id="WAR26033.1"/>
    </source>
</evidence>
<reference evidence="1" key="1">
    <citation type="submission" date="2022-11" db="EMBL/GenBank/DDBJ databases">
        <title>Centuries of genome instability and evolution in soft-shell clam transmissible cancer (bioRxiv).</title>
        <authorList>
            <person name="Hart S.F.M."/>
            <person name="Yonemitsu M.A."/>
            <person name="Giersch R.M."/>
            <person name="Beal B.F."/>
            <person name="Arriagada G."/>
            <person name="Davis B.W."/>
            <person name="Ostrander E.A."/>
            <person name="Goff S.P."/>
            <person name="Metzger M.J."/>
        </authorList>
    </citation>
    <scope>NUCLEOTIDE SEQUENCE</scope>
    <source>
        <strain evidence="1">MELC-2E11</strain>
        <tissue evidence="1">Siphon/mantle</tissue>
    </source>
</reference>
<organism evidence="1 2">
    <name type="scientific">Mya arenaria</name>
    <name type="common">Soft-shell clam</name>
    <dbReference type="NCBI Taxonomy" id="6604"/>
    <lineage>
        <taxon>Eukaryota</taxon>
        <taxon>Metazoa</taxon>
        <taxon>Spiralia</taxon>
        <taxon>Lophotrochozoa</taxon>
        <taxon>Mollusca</taxon>
        <taxon>Bivalvia</taxon>
        <taxon>Autobranchia</taxon>
        <taxon>Heteroconchia</taxon>
        <taxon>Euheterodonta</taxon>
        <taxon>Imparidentia</taxon>
        <taxon>Neoheterodontei</taxon>
        <taxon>Myida</taxon>
        <taxon>Myoidea</taxon>
        <taxon>Myidae</taxon>
        <taxon>Mya</taxon>
    </lineage>
</organism>
<gene>
    <name evidence="1" type="ORF">MAR_011737</name>
</gene>
<dbReference type="EMBL" id="CP111025">
    <property type="protein sequence ID" value="WAR26033.1"/>
    <property type="molecule type" value="Genomic_DNA"/>
</dbReference>
<name>A0ABY7FYQ2_MYAAR</name>
<keyword evidence="2" id="KW-1185">Reference proteome</keyword>
<sequence>MKILKTVWCADGRPRSAPRLHRNSVNQYLIKLDQELDRKAEVNSEDFWSLVKRRRSSKKNLVGAGLNFDGTVFRDPSVITGKWAEYIQDLYTPMREE</sequence>
<protein>
    <submittedName>
        <fullName evidence="1">Uncharacterized protein</fullName>
    </submittedName>
</protein>
<accession>A0ABY7FYQ2</accession>